<dbReference type="InterPro" id="IPR011990">
    <property type="entry name" value="TPR-like_helical_dom_sf"/>
</dbReference>
<dbReference type="Proteomes" id="UP000886860">
    <property type="component" value="Unassembled WGS sequence"/>
</dbReference>
<dbReference type="SUPFAM" id="SSF48452">
    <property type="entry name" value="TPR-like"/>
    <property type="match status" value="1"/>
</dbReference>
<reference evidence="2" key="2">
    <citation type="journal article" date="2021" name="PeerJ">
        <title>Extensive microbial diversity within the chicken gut microbiome revealed by metagenomics and culture.</title>
        <authorList>
            <person name="Gilroy R."/>
            <person name="Ravi A."/>
            <person name="Getino M."/>
            <person name="Pursley I."/>
            <person name="Horton D.L."/>
            <person name="Alikhan N.F."/>
            <person name="Baker D."/>
            <person name="Gharbi K."/>
            <person name="Hall N."/>
            <person name="Watson M."/>
            <person name="Adriaenssens E.M."/>
            <person name="Foster-Nyarko E."/>
            <person name="Jarju S."/>
            <person name="Secka A."/>
            <person name="Antonio M."/>
            <person name="Oren A."/>
            <person name="Chaudhuri R.R."/>
            <person name="La Ragione R."/>
            <person name="Hildebrand F."/>
            <person name="Pallen M.J."/>
        </authorList>
    </citation>
    <scope>NUCLEOTIDE SEQUENCE</scope>
    <source>
        <strain evidence="2">CHK123-3438</strain>
    </source>
</reference>
<reference evidence="2" key="1">
    <citation type="submission" date="2020-10" db="EMBL/GenBank/DDBJ databases">
        <authorList>
            <person name="Gilroy R."/>
        </authorList>
    </citation>
    <scope>NUCLEOTIDE SEQUENCE</scope>
    <source>
        <strain evidence="2">CHK123-3438</strain>
    </source>
</reference>
<evidence type="ECO:0000259" key="1">
    <source>
        <dbReference type="SMART" id="SM01043"/>
    </source>
</evidence>
<evidence type="ECO:0000313" key="2">
    <source>
        <dbReference type="EMBL" id="HIT42055.1"/>
    </source>
</evidence>
<protein>
    <submittedName>
        <fullName evidence="2">Bacterial transcriptional activator domain-containing protein</fullName>
    </submittedName>
</protein>
<feature type="non-terminal residue" evidence="2">
    <location>
        <position position="1"/>
    </location>
</feature>
<comment type="caution">
    <text evidence="2">The sequence shown here is derived from an EMBL/GenBank/DDBJ whole genome shotgun (WGS) entry which is preliminary data.</text>
</comment>
<organism evidence="2 3">
    <name type="scientific">Candidatus Caccovicinus merdipullorum</name>
    <dbReference type="NCBI Taxonomy" id="2840724"/>
    <lineage>
        <taxon>Bacteria</taxon>
        <taxon>Bacillati</taxon>
        <taxon>Bacillota</taxon>
        <taxon>Clostridia</taxon>
        <taxon>Eubacteriales</taxon>
        <taxon>Candidatus Caccovicinus</taxon>
    </lineage>
</organism>
<dbReference type="PANTHER" id="PTHR35807:SF2">
    <property type="entry name" value="TRANSCRIPTIONAL ACTIVATOR DOMAIN"/>
    <property type="match status" value="1"/>
</dbReference>
<feature type="domain" description="Bacterial transcriptional activator" evidence="1">
    <location>
        <begin position="28"/>
        <end position="136"/>
    </location>
</feature>
<dbReference type="SMART" id="SM01043">
    <property type="entry name" value="BTAD"/>
    <property type="match status" value="1"/>
</dbReference>
<name>A0A9D1KFT6_9FIRM</name>
<dbReference type="InterPro" id="IPR005158">
    <property type="entry name" value="BTAD"/>
</dbReference>
<accession>A0A9D1KFT6</accession>
<evidence type="ECO:0000313" key="3">
    <source>
        <dbReference type="Proteomes" id="UP000886860"/>
    </source>
</evidence>
<dbReference type="PANTHER" id="PTHR35807">
    <property type="entry name" value="TRANSCRIPTIONAL REGULATOR REDD-RELATED"/>
    <property type="match status" value="1"/>
</dbReference>
<dbReference type="Gene3D" id="1.25.40.10">
    <property type="entry name" value="Tetratricopeptide repeat domain"/>
    <property type="match status" value="1"/>
</dbReference>
<dbReference type="EMBL" id="DVKS01000140">
    <property type="protein sequence ID" value="HIT42055.1"/>
    <property type="molecule type" value="Genomic_DNA"/>
</dbReference>
<dbReference type="Pfam" id="PF03704">
    <property type="entry name" value="BTAD"/>
    <property type="match status" value="1"/>
</dbReference>
<proteinExistence type="predicted"/>
<dbReference type="AlphaFoldDB" id="A0A9D1KFT6"/>
<sequence length="179" mass="21304">DVLDELIHKMRGRPDTEEKQKLEWQYCQNYPGEFLPMLGGEAWAAQEEAYYQKWYFDSLSSLCRRLKEKGEYEKLLELCTMASRIHPYDEWQTVQIDCLVALNRYQEAMKVYEKASDLFYEDLGVSTLDKTVARYRNREGQMYFLANSMTGIKDAYARPCLLRIQRESTLHGRHRYTLI</sequence>
<dbReference type="InterPro" id="IPR051677">
    <property type="entry name" value="AfsR-DnrI-RedD_regulator"/>
</dbReference>
<gene>
    <name evidence="2" type="ORF">IAB60_08175</name>
</gene>